<sequence length="124" mass="13538">MSSSPASAPPSAADLILVLSNAPDKLVAMRIAHHLVEERFAACVNIGAPVTSMYAWQGKLEGGEEVPMWIKSTVARKDALMQRLKELHPYEVPEIIVVPVTDGLPAYLDWVRHELSQPPLDEGA</sequence>
<dbReference type="Pfam" id="PF03091">
    <property type="entry name" value="CutA1"/>
    <property type="match status" value="1"/>
</dbReference>
<dbReference type="EMBL" id="CP043046">
    <property type="protein sequence ID" value="QEI08743.1"/>
    <property type="molecule type" value="Genomic_DNA"/>
</dbReference>
<dbReference type="GO" id="GO:0005507">
    <property type="term" value="F:copper ion binding"/>
    <property type="evidence" value="ECO:0007669"/>
    <property type="project" value="TreeGrafter"/>
</dbReference>
<dbReference type="InterPro" id="IPR015867">
    <property type="entry name" value="N-reg_PII/ATP_PRibTrfase_C"/>
</dbReference>
<dbReference type="AlphaFoldDB" id="A0A5C0B517"/>
<proteinExistence type="inferred from homology"/>
<accession>A0A5C0B517</accession>
<comment type="similarity">
    <text evidence="1">Belongs to the CutA family.</text>
</comment>
<dbReference type="KEGG" id="pacr:FXN63_25015"/>
<organism evidence="2 3">
    <name type="scientific">Pigmentiphaga aceris</name>
    <dbReference type="NCBI Taxonomy" id="1940612"/>
    <lineage>
        <taxon>Bacteria</taxon>
        <taxon>Pseudomonadati</taxon>
        <taxon>Pseudomonadota</taxon>
        <taxon>Betaproteobacteria</taxon>
        <taxon>Burkholderiales</taxon>
        <taxon>Alcaligenaceae</taxon>
        <taxon>Pigmentiphaga</taxon>
    </lineage>
</organism>
<reference evidence="2 3" key="1">
    <citation type="submission" date="2019-08" db="EMBL/GenBank/DDBJ databases">
        <title>Amphibian skin-associated Pigmentiphaga: genome sequence and occurrence across geography and hosts.</title>
        <authorList>
            <person name="Bletz M.C."/>
            <person name="Bunk B."/>
            <person name="Sproeer C."/>
            <person name="Biwer P."/>
            <person name="Reiter S."/>
            <person name="Rabemananjara F.C.E."/>
            <person name="Schulz S."/>
            <person name="Overmann J."/>
            <person name="Vences M."/>
        </authorList>
    </citation>
    <scope>NUCLEOTIDE SEQUENCE [LARGE SCALE GENOMIC DNA]</scope>
    <source>
        <strain evidence="2 3">Mada1488</strain>
    </source>
</reference>
<keyword evidence="3" id="KW-1185">Reference proteome</keyword>
<dbReference type="RefSeq" id="WP_148818214.1">
    <property type="nucleotide sequence ID" value="NZ_CP043046.1"/>
</dbReference>
<dbReference type="PANTHER" id="PTHR23419">
    <property type="entry name" value="DIVALENT CATION TOLERANCE CUTA-RELATED"/>
    <property type="match status" value="1"/>
</dbReference>
<evidence type="ECO:0000313" key="2">
    <source>
        <dbReference type="EMBL" id="QEI08743.1"/>
    </source>
</evidence>
<dbReference type="InterPro" id="IPR004323">
    <property type="entry name" value="Ion_tolerance_CutA"/>
</dbReference>
<name>A0A5C0B517_9BURK</name>
<dbReference type="OrthoDB" id="37622at2"/>
<dbReference type="SUPFAM" id="SSF54913">
    <property type="entry name" value="GlnB-like"/>
    <property type="match status" value="1"/>
</dbReference>
<evidence type="ECO:0000256" key="1">
    <source>
        <dbReference type="ARBA" id="ARBA00010169"/>
    </source>
</evidence>
<dbReference type="PANTHER" id="PTHR23419:SF8">
    <property type="entry name" value="FI09726P"/>
    <property type="match status" value="1"/>
</dbReference>
<dbReference type="Gene3D" id="3.30.70.120">
    <property type="match status" value="1"/>
</dbReference>
<gene>
    <name evidence="2" type="ORF">FXN63_25015</name>
</gene>
<protein>
    <submittedName>
        <fullName evidence="2">Divalent-cation tolerance protein CutA</fullName>
    </submittedName>
</protein>
<dbReference type="GO" id="GO:0010038">
    <property type="term" value="P:response to metal ion"/>
    <property type="evidence" value="ECO:0007669"/>
    <property type="project" value="InterPro"/>
</dbReference>
<dbReference type="Proteomes" id="UP000325161">
    <property type="component" value="Chromosome"/>
</dbReference>
<dbReference type="InterPro" id="IPR011322">
    <property type="entry name" value="N-reg_PII-like_a/b"/>
</dbReference>
<evidence type="ECO:0000313" key="3">
    <source>
        <dbReference type="Proteomes" id="UP000325161"/>
    </source>
</evidence>